<keyword evidence="2" id="KW-1185">Reference proteome</keyword>
<dbReference type="InterPro" id="IPR007995">
    <property type="entry name" value="DUF742"/>
</dbReference>
<name>A0A372LYJ5_9ACTN</name>
<accession>A0A372LYJ5</accession>
<reference evidence="1 2" key="1">
    <citation type="submission" date="2018-08" db="EMBL/GenBank/DDBJ databases">
        <title>Isolation, diversity and antifungal activity of Actinobacteria from wheat.</title>
        <authorList>
            <person name="Han C."/>
        </authorList>
    </citation>
    <scope>NUCLEOTIDE SEQUENCE [LARGE SCALE GENOMIC DNA]</scope>
    <source>
        <strain evidence="1 2">NEAU-YY421</strain>
    </source>
</reference>
<protein>
    <submittedName>
        <fullName evidence="1">DUF742 domain-containing protein</fullName>
    </submittedName>
</protein>
<dbReference type="EMBL" id="QUAK01000182">
    <property type="protein sequence ID" value="RFU83756.1"/>
    <property type="molecule type" value="Genomic_DNA"/>
</dbReference>
<sequence>MTEPSRRRSGGLVRSYVITGGRARAGTPLDVVTLLLATQNTRPLHHLTVEQRGIVDICRGGALLSLAEVASHLGLPVSVTRVLVVDLIDAGLIATRTAPVVQNAGPELLKEVLDALRARL</sequence>
<dbReference type="OrthoDB" id="3534386at2"/>
<evidence type="ECO:0000313" key="2">
    <source>
        <dbReference type="Proteomes" id="UP000263094"/>
    </source>
</evidence>
<comment type="caution">
    <text evidence="1">The sequence shown here is derived from an EMBL/GenBank/DDBJ whole genome shotgun (WGS) entry which is preliminary data.</text>
</comment>
<dbReference type="PANTHER" id="PTHR36221">
    <property type="entry name" value="DUF742 DOMAIN-CONTAINING PROTEIN"/>
    <property type="match status" value="1"/>
</dbReference>
<dbReference type="Pfam" id="PF05331">
    <property type="entry name" value="DUF742"/>
    <property type="match status" value="1"/>
</dbReference>
<organism evidence="1 2">
    <name type="scientific">Streptomyces triticagri</name>
    <dbReference type="NCBI Taxonomy" id="2293568"/>
    <lineage>
        <taxon>Bacteria</taxon>
        <taxon>Bacillati</taxon>
        <taxon>Actinomycetota</taxon>
        <taxon>Actinomycetes</taxon>
        <taxon>Kitasatosporales</taxon>
        <taxon>Streptomycetaceae</taxon>
        <taxon>Streptomyces</taxon>
    </lineage>
</organism>
<dbReference type="PANTHER" id="PTHR36221:SF1">
    <property type="entry name" value="DUF742 DOMAIN-CONTAINING PROTEIN"/>
    <property type="match status" value="1"/>
</dbReference>
<dbReference type="Proteomes" id="UP000263094">
    <property type="component" value="Unassembled WGS sequence"/>
</dbReference>
<gene>
    <name evidence="1" type="ORF">DY218_26125</name>
</gene>
<proteinExistence type="predicted"/>
<dbReference type="AlphaFoldDB" id="A0A372LYJ5"/>
<evidence type="ECO:0000313" key="1">
    <source>
        <dbReference type="EMBL" id="RFU83756.1"/>
    </source>
</evidence>
<dbReference type="RefSeq" id="WP_128558574.1">
    <property type="nucleotide sequence ID" value="NZ_QUAK01000182.1"/>
</dbReference>